<dbReference type="AlphaFoldDB" id="A0A2J8QUV6"/>
<dbReference type="EMBL" id="NBAG03000017">
    <property type="protein sequence ID" value="PNJ00032.1"/>
    <property type="molecule type" value="Genomic_DNA"/>
</dbReference>
<protein>
    <submittedName>
        <fullName evidence="2">ZNF862 isoform 2</fullName>
    </submittedName>
</protein>
<gene>
    <name evidence="2" type="ORF">CK820_G0014249</name>
</gene>
<evidence type="ECO:0000313" key="2">
    <source>
        <dbReference type="EMBL" id="PNJ00032.1"/>
    </source>
</evidence>
<sequence>MGYMGEMEVQGPTRESGQSLPPQKKAYLSHLSTGSGHIEGDWAGRNRKLLKPRSIQKSWFVQFPWLIMNEEQTALFCSACREYPSIRDKRSRL</sequence>
<comment type="caution">
    <text evidence="2">The sequence shown here is derived from an EMBL/GenBank/DDBJ whole genome shotgun (WGS) entry which is preliminary data.</text>
</comment>
<feature type="region of interest" description="Disordered" evidence="1">
    <location>
        <begin position="1"/>
        <end position="21"/>
    </location>
</feature>
<dbReference type="Proteomes" id="UP000236370">
    <property type="component" value="Unassembled WGS sequence"/>
</dbReference>
<organism evidence="2 3">
    <name type="scientific">Pan troglodytes</name>
    <name type="common">Chimpanzee</name>
    <dbReference type="NCBI Taxonomy" id="9598"/>
    <lineage>
        <taxon>Eukaryota</taxon>
        <taxon>Metazoa</taxon>
        <taxon>Chordata</taxon>
        <taxon>Craniata</taxon>
        <taxon>Vertebrata</taxon>
        <taxon>Euteleostomi</taxon>
        <taxon>Mammalia</taxon>
        <taxon>Eutheria</taxon>
        <taxon>Euarchontoglires</taxon>
        <taxon>Primates</taxon>
        <taxon>Haplorrhini</taxon>
        <taxon>Catarrhini</taxon>
        <taxon>Hominidae</taxon>
        <taxon>Pan</taxon>
    </lineage>
</organism>
<reference evidence="2 3" key="1">
    <citation type="submission" date="2017-12" db="EMBL/GenBank/DDBJ databases">
        <title>High-resolution comparative analysis of great ape genomes.</title>
        <authorList>
            <person name="Pollen A."/>
            <person name="Hastie A."/>
            <person name="Hormozdiari F."/>
            <person name="Dougherty M."/>
            <person name="Liu R."/>
            <person name="Chaisson M."/>
            <person name="Hoppe E."/>
            <person name="Hill C."/>
            <person name="Pang A."/>
            <person name="Hillier L."/>
            <person name="Baker C."/>
            <person name="Armstrong J."/>
            <person name="Shendure J."/>
            <person name="Paten B."/>
            <person name="Wilson R."/>
            <person name="Chao H."/>
            <person name="Schneider V."/>
            <person name="Ventura M."/>
            <person name="Kronenberg Z."/>
            <person name="Murali S."/>
            <person name="Gordon D."/>
            <person name="Cantsilieris S."/>
            <person name="Munson K."/>
            <person name="Nelson B."/>
            <person name="Raja A."/>
            <person name="Underwood J."/>
            <person name="Diekhans M."/>
            <person name="Fiddes I."/>
            <person name="Haussler D."/>
            <person name="Eichler E."/>
        </authorList>
    </citation>
    <scope>NUCLEOTIDE SEQUENCE [LARGE SCALE GENOMIC DNA]</scope>
    <source>
        <strain evidence="2">Yerkes chimp pedigree #C0471</strain>
    </source>
</reference>
<feature type="non-terminal residue" evidence="2">
    <location>
        <position position="93"/>
    </location>
</feature>
<accession>A0A2J8QUV6</accession>
<evidence type="ECO:0000313" key="3">
    <source>
        <dbReference type="Proteomes" id="UP000236370"/>
    </source>
</evidence>
<evidence type="ECO:0000256" key="1">
    <source>
        <dbReference type="SAM" id="MobiDB-lite"/>
    </source>
</evidence>
<name>A0A2J8QUV6_PANTR</name>
<proteinExistence type="predicted"/>